<name>A0A248LGL7_9NEIS</name>
<dbReference type="SUPFAM" id="SSF103473">
    <property type="entry name" value="MFS general substrate transporter"/>
    <property type="match status" value="1"/>
</dbReference>
<keyword evidence="4 5" id="KW-0472">Membrane</keyword>
<dbReference type="InterPro" id="IPR036259">
    <property type="entry name" value="MFS_trans_sf"/>
</dbReference>
<dbReference type="CDD" id="cd17319">
    <property type="entry name" value="MFS_ExuT_GudP_like"/>
    <property type="match status" value="1"/>
</dbReference>
<keyword evidence="2 5" id="KW-0812">Transmembrane</keyword>
<evidence type="ECO:0000313" key="10">
    <source>
        <dbReference type="Proteomes" id="UP001200247"/>
    </source>
</evidence>
<dbReference type="GO" id="GO:0005886">
    <property type="term" value="C:plasma membrane"/>
    <property type="evidence" value="ECO:0007669"/>
    <property type="project" value="TreeGrafter"/>
</dbReference>
<feature type="transmembrane region" description="Helical" evidence="5">
    <location>
        <begin position="51"/>
        <end position="72"/>
    </location>
</feature>
<evidence type="ECO:0000313" key="7">
    <source>
        <dbReference type="EMBL" id="ASJ23928.1"/>
    </source>
</evidence>
<evidence type="ECO:0000256" key="4">
    <source>
        <dbReference type="ARBA" id="ARBA00023136"/>
    </source>
</evidence>
<dbReference type="EMBL" id="JAJAXM010000015">
    <property type="protein sequence ID" value="MCG9026119.1"/>
    <property type="molecule type" value="Genomic_DNA"/>
</dbReference>
<comment type="subcellular location">
    <subcellularLocation>
        <location evidence="1">Membrane</location>
        <topology evidence="1">Multi-pass membrane protein</topology>
    </subcellularLocation>
</comment>
<evidence type="ECO:0000256" key="1">
    <source>
        <dbReference type="ARBA" id="ARBA00004141"/>
    </source>
</evidence>
<reference evidence="7" key="1">
    <citation type="journal article" date="2017" name="J. Antimicrob. Chemother.">
        <title>Emergence and genomic analysis of MDR Laribacter hongkongensis strain HLGZ1 from Guangzhou, China.</title>
        <authorList>
            <person name="Wu H.K."/>
            <person name="Chen J.H."/>
            <person name="Yang L."/>
            <person name="Li A.R."/>
            <person name="Su D.H."/>
            <person name="Lin Y.P."/>
            <person name="Chen D.Q."/>
        </authorList>
    </citation>
    <scope>NUCLEOTIDE SEQUENCE</scope>
    <source>
        <strain evidence="7">HLGZ1</strain>
    </source>
</reference>
<dbReference type="Pfam" id="PF07690">
    <property type="entry name" value="MFS_1"/>
    <property type="match status" value="1"/>
</dbReference>
<dbReference type="Proteomes" id="UP001200247">
    <property type="component" value="Unassembled WGS sequence"/>
</dbReference>
<dbReference type="AlphaFoldDB" id="A0A248LGL7"/>
<protein>
    <submittedName>
        <fullName evidence="8">MFS transporter</fullName>
    </submittedName>
    <submittedName>
        <fullName evidence="7">Major Facilitator Superfamily transporter</fullName>
    </submittedName>
</protein>
<feature type="transmembrane region" description="Helical" evidence="5">
    <location>
        <begin position="354"/>
        <end position="376"/>
    </location>
</feature>
<feature type="transmembrane region" description="Helical" evidence="5">
    <location>
        <begin position="176"/>
        <end position="198"/>
    </location>
</feature>
<evidence type="ECO:0000256" key="3">
    <source>
        <dbReference type="ARBA" id="ARBA00022989"/>
    </source>
</evidence>
<reference evidence="8 10" key="4">
    <citation type="submission" date="2021-10" db="EMBL/GenBank/DDBJ databases">
        <title>Whole-genome sequencing analysis of Laribacter hongkongensis: virulence gene profiles, carbohydrate-active enzyme prediction, and antimicrobial resistance characterization.</title>
        <authorList>
            <person name="Yuan P."/>
            <person name="Zhan Y."/>
            <person name="Chen D."/>
        </authorList>
    </citation>
    <scope>NUCLEOTIDE SEQUENCE [LARGE SCALE GENOMIC DNA]</scope>
    <source>
        <strain evidence="8 10">W67</strain>
    </source>
</reference>
<dbReference type="InterPro" id="IPR020846">
    <property type="entry name" value="MFS_dom"/>
</dbReference>
<dbReference type="PANTHER" id="PTHR23508">
    <property type="entry name" value="CARBOXYLIC ACID TRANSPORTER PROTEIN HOMOLOG"/>
    <property type="match status" value="1"/>
</dbReference>
<dbReference type="PROSITE" id="PS50850">
    <property type="entry name" value="MFS"/>
    <property type="match status" value="1"/>
</dbReference>
<dbReference type="RefSeq" id="WP_012696461.1">
    <property type="nucleotide sequence ID" value="NZ_CP022115.1"/>
</dbReference>
<feature type="transmembrane region" description="Helical" evidence="5">
    <location>
        <begin position="382"/>
        <end position="403"/>
    </location>
</feature>
<evidence type="ECO:0000256" key="2">
    <source>
        <dbReference type="ARBA" id="ARBA00022692"/>
    </source>
</evidence>
<dbReference type="GeneID" id="75109163"/>
<dbReference type="EMBL" id="CP022115">
    <property type="protein sequence ID" value="ASJ23928.1"/>
    <property type="molecule type" value="Genomic_DNA"/>
</dbReference>
<feature type="transmembrane region" description="Helical" evidence="5">
    <location>
        <begin position="318"/>
        <end position="342"/>
    </location>
</feature>
<feature type="transmembrane region" description="Helical" evidence="5">
    <location>
        <begin position="148"/>
        <end position="170"/>
    </location>
</feature>
<evidence type="ECO:0000256" key="5">
    <source>
        <dbReference type="SAM" id="Phobius"/>
    </source>
</evidence>
<evidence type="ECO:0000313" key="9">
    <source>
        <dbReference type="Proteomes" id="UP000197424"/>
    </source>
</evidence>
<dbReference type="Gene3D" id="1.20.1250.20">
    <property type="entry name" value="MFS general substrate transporter like domains"/>
    <property type="match status" value="2"/>
</dbReference>
<reference evidence="7" key="3">
    <citation type="submission" date="2017-06" db="EMBL/GenBank/DDBJ databases">
        <authorList>
            <person name="Kim H.J."/>
            <person name="Triplett B.A."/>
        </authorList>
    </citation>
    <scope>NUCLEOTIDE SEQUENCE</scope>
    <source>
        <strain evidence="7">HLGZ1</strain>
    </source>
</reference>
<sequence length="414" mass="45395">MAMLQTVPMEDRRCGIPGWWITVFLFWLGWVFMYADRTILNPIMKDIQLEYGLSATQLGLLNSVFFLSYAFLQVPAGVLGDKIGKKKVLVPGFIFFGVFTAVSGMMKSFTALLFARVMTGAGQATYYGPQYGLSSEQIPPERRTFGSAIINCGMAFGLALGMMVSSYLVYDQGYNWRVPFFVMSVPTVVIALLIWFLVKEKKSEPVAQQAADTKKGSFMDLLKNRNLMVTYLMVFCSLFGFFLMVTWLPYYLQNERGIDGSQIGNISSLIAWVSIPGGLLFASISDKLGRRKPLIMFMVPVAIISLISIVQMQDVNMMIVALCVYGLFGKLAMDPVLVATIADNAPKESYSSAFGMFNFVGMSSSILAPTIAGAITDVTGSLAAGFYLSAGLLVMGLVGIMFLKEHKPAKTATA</sequence>
<feature type="transmembrane region" description="Helical" evidence="5">
    <location>
        <begin position="92"/>
        <end position="115"/>
    </location>
</feature>
<dbReference type="OMA" id="MYADRTI"/>
<feature type="transmembrane region" description="Helical" evidence="5">
    <location>
        <begin position="229"/>
        <end position="251"/>
    </location>
</feature>
<feature type="domain" description="Major facilitator superfamily (MFS) profile" evidence="6">
    <location>
        <begin position="22"/>
        <end position="408"/>
    </location>
</feature>
<dbReference type="Proteomes" id="UP000197424">
    <property type="component" value="Chromosome"/>
</dbReference>
<feature type="transmembrane region" description="Helical" evidence="5">
    <location>
        <begin position="263"/>
        <end position="282"/>
    </location>
</feature>
<reference evidence="9" key="2">
    <citation type="submission" date="2017-06" db="EMBL/GenBank/DDBJ databases">
        <title>Whole genome sequence of Laribacter hongkongensis LHGZ1.</title>
        <authorList>
            <person name="Chen D."/>
            <person name="Wu H."/>
            <person name="Chen J."/>
        </authorList>
    </citation>
    <scope>NUCLEOTIDE SEQUENCE [LARGE SCALE GENOMIC DNA]</scope>
    <source>
        <strain evidence="9">LHGZ1</strain>
    </source>
</reference>
<feature type="transmembrane region" description="Helical" evidence="5">
    <location>
        <begin position="294"/>
        <end position="312"/>
    </location>
</feature>
<evidence type="ECO:0000313" key="8">
    <source>
        <dbReference type="EMBL" id="MCG9026119.1"/>
    </source>
</evidence>
<keyword evidence="3 5" id="KW-1133">Transmembrane helix</keyword>
<dbReference type="GO" id="GO:0046943">
    <property type="term" value="F:carboxylic acid transmembrane transporter activity"/>
    <property type="evidence" value="ECO:0007669"/>
    <property type="project" value="TreeGrafter"/>
</dbReference>
<dbReference type="InterPro" id="IPR011701">
    <property type="entry name" value="MFS"/>
</dbReference>
<accession>A0A248LGL7</accession>
<feature type="transmembrane region" description="Helical" evidence="5">
    <location>
        <begin position="20"/>
        <end position="39"/>
    </location>
</feature>
<dbReference type="PANTHER" id="PTHR23508:SF10">
    <property type="entry name" value="CARBOXYLIC ACID TRANSPORTER PROTEIN HOMOLOG"/>
    <property type="match status" value="1"/>
</dbReference>
<gene>
    <name evidence="8" type="ORF">LH440_09445</name>
    <name evidence="7" type="ORF">LHGZ1_1097</name>
</gene>
<evidence type="ECO:0000259" key="6">
    <source>
        <dbReference type="PROSITE" id="PS50850"/>
    </source>
</evidence>
<organism evidence="7 9">
    <name type="scientific">Laribacter hongkongensis</name>
    <dbReference type="NCBI Taxonomy" id="168471"/>
    <lineage>
        <taxon>Bacteria</taxon>
        <taxon>Pseudomonadati</taxon>
        <taxon>Pseudomonadota</taxon>
        <taxon>Betaproteobacteria</taxon>
        <taxon>Neisseriales</taxon>
        <taxon>Aquaspirillaceae</taxon>
        <taxon>Laribacter</taxon>
    </lineage>
</organism>
<proteinExistence type="predicted"/>